<comment type="caution">
    <text evidence="1">The sequence shown here is derived from an EMBL/GenBank/DDBJ whole genome shotgun (WGS) entry which is preliminary data.</text>
</comment>
<dbReference type="RefSeq" id="WP_279929966.1">
    <property type="nucleotide sequence ID" value="NZ_JARWBG010000024.1"/>
</dbReference>
<reference evidence="1 2" key="1">
    <citation type="submission" date="2023-04" db="EMBL/GenBank/DDBJ databases">
        <title>Streptomyces chengmaiensis sp. nov. isolated from the stem of mangrove plant in Hainan.</title>
        <authorList>
            <person name="Huang X."/>
            <person name="Zhou S."/>
            <person name="Chu X."/>
            <person name="Xie Y."/>
            <person name="Lin Y."/>
        </authorList>
    </citation>
    <scope>NUCLEOTIDE SEQUENCE [LARGE SCALE GENOMIC DNA]</scope>
    <source>
        <strain evidence="1 2">HNM0663</strain>
    </source>
</reference>
<proteinExistence type="predicted"/>
<dbReference type="Proteomes" id="UP001223144">
    <property type="component" value="Unassembled WGS sequence"/>
</dbReference>
<dbReference type="SUPFAM" id="SSF46689">
    <property type="entry name" value="Homeodomain-like"/>
    <property type="match status" value="1"/>
</dbReference>
<gene>
    <name evidence="1" type="ORF">QCN29_20875</name>
</gene>
<accession>A0ABT6HR52</accession>
<name>A0ABT6HR52_9ACTN</name>
<organism evidence="1 2">
    <name type="scientific">Streptomyces chengmaiensis</name>
    <dbReference type="NCBI Taxonomy" id="3040919"/>
    <lineage>
        <taxon>Bacteria</taxon>
        <taxon>Bacillati</taxon>
        <taxon>Actinomycetota</taxon>
        <taxon>Actinomycetes</taxon>
        <taxon>Kitasatosporales</taxon>
        <taxon>Streptomycetaceae</taxon>
        <taxon>Streptomyces</taxon>
    </lineage>
</organism>
<sequence length="91" mass="9993">MKREAVRFEAAEMFEQGVRPPEVARRLQVSRKSAYAWHAAWRQGGTTALASKGAGGFPCQLSDGQAERLQVELEAGPAAHGWREDGSRWPG</sequence>
<evidence type="ECO:0000313" key="1">
    <source>
        <dbReference type="EMBL" id="MDH2391198.1"/>
    </source>
</evidence>
<dbReference type="InterPro" id="IPR009057">
    <property type="entry name" value="Homeodomain-like_sf"/>
</dbReference>
<dbReference type="Pfam" id="PF13384">
    <property type="entry name" value="HTH_23"/>
    <property type="match status" value="1"/>
</dbReference>
<protein>
    <submittedName>
        <fullName evidence="1">Helix-turn-helix domain containing protein</fullName>
    </submittedName>
</protein>
<keyword evidence="2" id="KW-1185">Reference proteome</keyword>
<evidence type="ECO:0000313" key="2">
    <source>
        <dbReference type="Proteomes" id="UP001223144"/>
    </source>
</evidence>
<dbReference type="EMBL" id="JARWBG010000024">
    <property type="protein sequence ID" value="MDH2391198.1"/>
    <property type="molecule type" value="Genomic_DNA"/>
</dbReference>